<dbReference type="AlphaFoldDB" id="A0A916DTC7"/>
<feature type="signal peptide" evidence="1">
    <location>
        <begin position="1"/>
        <end position="19"/>
    </location>
</feature>
<dbReference type="Pfam" id="PF18962">
    <property type="entry name" value="Por_Secre_tail"/>
    <property type="match status" value="1"/>
</dbReference>
<evidence type="ECO:0000259" key="2">
    <source>
        <dbReference type="Pfam" id="PF18962"/>
    </source>
</evidence>
<organism evidence="3 4">
    <name type="scientific">Aureispira anguillae</name>
    <dbReference type="NCBI Taxonomy" id="2864201"/>
    <lineage>
        <taxon>Bacteria</taxon>
        <taxon>Pseudomonadati</taxon>
        <taxon>Bacteroidota</taxon>
        <taxon>Saprospiria</taxon>
        <taxon>Saprospirales</taxon>
        <taxon>Saprospiraceae</taxon>
        <taxon>Aureispira</taxon>
    </lineage>
</organism>
<keyword evidence="1" id="KW-0732">Signal</keyword>
<protein>
    <submittedName>
        <fullName evidence="3">T9SS type A sorting domain-containing protein</fullName>
    </submittedName>
</protein>
<dbReference type="KEGG" id="aup:AsAng_0031940"/>
<feature type="chain" id="PRO_5038054217" evidence="1">
    <location>
        <begin position="20"/>
        <end position="290"/>
    </location>
</feature>
<dbReference type="EMBL" id="AP026867">
    <property type="protein sequence ID" value="BDS12471.1"/>
    <property type="molecule type" value="Genomic_DNA"/>
</dbReference>
<proteinExistence type="predicted"/>
<feature type="domain" description="Secretion system C-terminal sorting" evidence="2">
    <location>
        <begin position="219"/>
        <end position="287"/>
    </location>
</feature>
<accession>A0A916DTC7</accession>
<evidence type="ECO:0000313" key="3">
    <source>
        <dbReference type="EMBL" id="BDS12471.1"/>
    </source>
</evidence>
<name>A0A916DTC7_9BACT</name>
<sequence>MIKILSATILVFMLQFTYAQHHLDSTSTWVYYKAPQSAGPVSKTCYRTITIDGDSLIQGKTYFKRYIQGEDYTSNGPSGPILTVVSKQFFDLVRDDAGHFYTYFNGQDTMVMDFTKELGDTIRGSYCIDTINQIDSLYLGSQVVKKWSTGSYDIIPYIEGVGLVIYLTFLERCVLIGNSRYELVCYEKGGDQLILNPTINCQVYNSIATAEKTNLAITVYPNPTSGVLQIQNTSYSVGKIQLFNLNGQLVLEKELEQADQKLDLGLFPVGTYYLKINTDQGSYVKKVLKL</sequence>
<evidence type="ECO:0000313" key="4">
    <source>
        <dbReference type="Proteomes" id="UP001060919"/>
    </source>
</evidence>
<reference evidence="3" key="1">
    <citation type="submission" date="2022-09" db="EMBL/GenBank/DDBJ databases">
        <title>Aureispira anguillicida sp. nov., isolated from Leptocephalus of Japanese eel Anguilla japonica.</title>
        <authorList>
            <person name="Yuasa K."/>
            <person name="Mekata T."/>
            <person name="Ikunari K."/>
        </authorList>
    </citation>
    <scope>NUCLEOTIDE SEQUENCE</scope>
    <source>
        <strain evidence="3">EL160426</strain>
    </source>
</reference>
<gene>
    <name evidence="3" type="ORF">AsAng_0031940</name>
</gene>
<keyword evidence="4" id="KW-1185">Reference proteome</keyword>
<evidence type="ECO:0000256" key="1">
    <source>
        <dbReference type="SAM" id="SignalP"/>
    </source>
</evidence>
<dbReference type="Proteomes" id="UP001060919">
    <property type="component" value="Chromosome"/>
</dbReference>
<dbReference type="InterPro" id="IPR026444">
    <property type="entry name" value="Secre_tail"/>
</dbReference>
<dbReference type="NCBIfam" id="TIGR04183">
    <property type="entry name" value="Por_Secre_tail"/>
    <property type="match status" value="1"/>
</dbReference>
<dbReference type="RefSeq" id="WP_264793538.1">
    <property type="nucleotide sequence ID" value="NZ_AP026867.1"/>
</dbReference>